<sequence>MTILGLSRRTLLVGLVASLCAVSVVSVVLSYLIPTPPSKVTIGTAFKGASFDWFGQRYREHFANANVTLELRATEGALENLTLLQNPDSGVQIGFVTGGVSNAALSPGLLSLGAIDYLPIWIFYASNEPIDRLIQLRGKRIAVGPVGSGTRHTAEEILVKGGVSSETATLEPVAGNEAAQALFEGKVDAVFILGAPDSSAVQSLLRAPKVRLMNFPTAEAFTRIFPNLVRLVLPQGVVDLEANIPPNDVSLIATTSSVLVRSDLHPTIVSLLLKTMVEVHGRPGIFQRAGEFPQPTDPDYPVAAAAIDFYKNGPSYLQRYLPLWMTVHAQRAIALLVTAIAIGLPAFHYLPLLYRWIMRRRLLYWYGELKSLEISIDSSGDGGDLNRHQAELDRIENAVSHVRFPLAFADQLYDLRGHIHIVRRRLEPKTNAAERAMAN</sequence>
<comment type="caution">
    <text evidence="2">The sequence shown here is derived from an EMBL/GenBank/DDBJ whole genome shotgun (WGS) entry which is preliminary data.</text>
</comment>
<dbReference type="RefSeq" id="WP_212394043.1">
    <property type="nucleotide sequence ID" value="NZ_JAFCJH010000001.1"/>
</dbReference>
<dbReference type="PANTHER" id="PTHR42941">
    <property type="entry name" value="SLL1037 PROTEIN"/>
    <property type="match status" value="1"/>
</dbReference>
<keyword evidence="3" id="KW-1185">Reference proteome</keyword>
<evidence type="ECO:0000313" key="2">
    <source>
        <dbReference type="EMBL" id="MBR0793863.1"/>
    </source>
</evidence>
<dbReference type="EMBL" id="JAFCJH010000001">
    <property type="protein sequence ID" value="MBR0793863.1"/>
    <property type="molecule type" value="Genomic_DNA"/>
</dbReference>
<dbReference type="PANTHER" id="PTHR42941:SF1">
    <property type="entry name" value="SLL1037 PROTEIN"/>
    <property type="match status" value="1"/>
</dbReference>
<evidence type="ECO:0000313" key="3">
    <source>
        <dbReference type="Proteomes" id="UP001315278"/>
    </source>
</evidence>
<dbReference type="SUPFAM" id="SSF53850">
    <property type="entry name" value="Periplasmic binding protein-like II"/>
    <property type="match status" value="1"/>
</dbReference>
<feature type="transmembrane region" description="Helical" evidence="1">
    <location>
        <begin position="332"/>
        <end position="354"/>
    </location>
</feature>
<keyword evidence="1" id="KW-1133">Transmembrane helix</keyword>
<dbReference type="Proteomes" id="UP001315278">
    <property type="component" value="Unassembled WGS sequence"/>
</dbReference>
<dbReference type="InterPro" id="IPR011852">
    <property type="entry name" value="TRAP_TAXI"/>
</dbReference>
<proteinExistence type="predicted"/>
<dbReference type="Pfam" id="PF16868">
    <property type="entry name" value="NMT1_3"/>
    <property type="match status" value="1"/>
</dbReference>
<name>A0ABS5FAQ7_9BRAD</name>
<gene>
    <name evidence="2" type="ORF">JQ615_00505</name>
</gene>
<keyword evidence="1" id="KW-0472">Membrane</keyword>
<reference evidence="3" key="1">
    <citation type="journal article" date="2021" name="ISME J.">
        <title>Evolutionary origin and ecological implication of a unique nif island in free-living Bradyrhizobium lineages.</title>
        <authorList>
            <person name="Tao J."/>
        </authorList>
    </citation>
    <scope>NUCLEOTIDE SEQUENCE [LARGE SCALE GENOMIC DNA]</scope>
    <source>
        <strain evidence="3">SZCCT0434</strain>
    </source>
</reference>
<evidence type="ECO:0000256" key="1">
    <source>
        <dbReference type="SAM" id="Phobius"/>
    </source>
</evidence>
<accession>A0ABS5FAQ7</accession>
<organism evidence="2 3">
    <name type="scientific">Bradyrhizobium jicamae</name>
    <dbReference type="NCBI Taxonomy" id="280332"/>
    <lineage>
        <taxon>Bacteria</taxon>
        <taxon>Pseudomonadati</taxon>
        <taxon>Pseudomonadota</taxon>
        <taxon>Alphaproteobacteria</taxon>
        <taxon>Hyphomicrobiales</taxon>
        <taxon>Nitrobacteraceae</taxon>
        <taxon>Bradyrhizobium</taxon>
    </lineage>
</organism>
<protein>
    <submittedName>
        <fullName evidence="2">ABC transporter substrate-binding protein</fullName>
    </submittedName>
</protein>
<dbReference type="Gene3D" id="3.40.190.10">
    <property type="entry name" value="Periplasmic binding protein-like II"/>
    <property type="match status" value="2"/>
</dbReference>
<keyword evidence="1" id="KW-0812">Transmembrane</keyword>